<protein>
    <submittedName>
        <fullName evidence="2">Uncharacterized protein</fullName>
    </submittedName>
</protein>
<proteinExistence type="predicted"/>
<organism evidence="2 3">
    <name type="scientific">Acinetobacter courvalinii</name>
    <dbReference type="NCBI Taxonomy" id="280147"/>
    <lineage>
        <taxon>Bacteria</taxon>
        <taxon>Pseudomonadati</taxon>
        <taxon>Pseudomonadota</taxon>
        <taxon>Gammaproteobacteria</taxon>
        <taxon>Moraxellales</taxon>
        <taxon>Moraxellaceae</taxon>
        <taxon>Acinetobacter</taxon>
    </lineage>
</organism>
<feature type="coiled-coil region" evidence="1">
    <location>
        <begin position="99"/>
        <end position="129"/>
    </location>
</feature>
<evidence type="ECO:0000313" key="2">
    <source>
        <dbReference type="EMBL" id="MDH0562187.1"/>
    </source>
</evidence>
<dbReference type="AlphaFoldDB" id="A0AA42I4T8"/>
<gene>
    <name evidence="2" type="ORF">N7644_00645</name>
</gene>
<evidence type="ECO:0000256" key="1">
    <source>
        <dbReference type="SAM" id="Coils"/>
    </source>
</evidence>
<comment type="caution">
    <text evidence="2">The sequence shown here is derived from an EMBL/GenBank/DDBJ whole genome shotgun (WGS) entry which is preliminary data.</text>
</comment>
<dbReference type="RefSeq" id="WP_279694072.1">
    <property type="nucleotide sequence ID" value="NZ_JAOEEO010000001.1"/>
</dbReference>
<accession>A0AA42I4T8</accession>
<evidence type="ECO:0000313" key="3">
    <source>
        <dbReference type="Proteomes" id="UP001159329"/>
    </source>
</evidence>
<keyword evidence="1" id="KW-0175">Coiled coil</keyword>
<dbReference type="Proteomes" id="UP001159329">
    <property type="component" value="Unassembled WGS sequence"/>
</dbReference>
<sequence length="150" mass="17906">MRSENQLYQIRIADQIRSEFEKTKTYELCKSWQIDFDEKSQSYYSLNPTFQNDVTAINSAWLMYQERQTEVDELKLDYSKAKLSDIKHASLARDVIFERDELQKRVDAIKQLIQVYKDEEKELELKEWEQSTIYGRIAIELEQALKGDHA</sequence>
<dbReference type="EMBL" id="JAOEEO010000001">
    <property type="protein sequence ID" value="MDH0562187.1"/>
    <property type="molecule type" value="Genomic_DNA"/>
</dbReference>
<reference evidence="2" key="1">
    <citation type="submission" date="2022-09" db="EMBL/GenBank/DDBJ databases">
        <title>Intensive care unit water sources are persistently colonized with multi-drug resistant bacteria and are the site of extensive horizontal gene transfer of antibiotic resistance genes.</title>
        <authorList>
            <person name="Diorio-Toth L."/>
        </authorList>
    </citation>
    <scope>NUCLEOTIDE SEQUENCE</scope>
    <source>
        <strain evidence="2">GD04005</strain>
    </source>
</reference>
<name>A0AA42I4T8_9GAMM</name>